<dbReference type="EMBL" id="AM426661">
    <property type="protein sequence ID" value="CAN75664.1"/>
    <property type="molecule type" value="Genomic_DNA"/>
</dbReference>
<sequence length="117" mass="13617">MDHSLVVNFIRYPTAKQREIDFCRPNLMAYAIDIQKYHSILQEERVYTFLDGLDDQLDHVRSDVLRLQPFPSIEQTYAYIRMKDLRQSVMVLGAEVVVNGAVMAIKRVKPLTNFAKV</sequence>
<protein>
    <submittedName>
        <fullName evidence="1">Uncharacterized protein</fullName>
    </submittedName>
</protein>
<gene>
    <name evidence="1" type="ORF">VITISV_016769</name>
</gene>
<reference evidence="1" key="1">
    <citation type="journal article" date="2007" name="PLoS ONE">
        <title>The first genome sequence of an elite grapevine cultivar (Pinot noir Vitis vinifera L.): coping with a highly heterozygous genome.</title>
        <authorList>
            <person name="Velasco R."/>
            <person name="Zharkikh A."/>
            <person name="Troggio M."/>
            <person name="Cartwright D.A."/>
            <person name="Cestaro A."/>
            <person name="Pruss D."/>
            <person name="Pindo M."/>
            <person name="FitzGerald L.M."/>
            <person name="Vezzulli S."/>
            <person name="Reid J."/>
            <person name="Malacarne G."/>
            <person name="Iliev D."/>
            <person name="Coppola G."/>
            <person name="Wardell B."/>
            <person name="Micheletti D."/>
            <person name="Macalma T."/>
            <person name="Facci M."/>
            <person name="Mitchell J.T."/>
            <person name="Perazzolli M."/>
            <person name="Eldredge G."/>
            <person name="Gatto P."/>
            <person name="Oyzerski R."/>
            <person name="Moretto M."/>
            <person name="Gutin N."/>
            <person name="Stefanini M."/>
            <person name="Chen Y."/>
            <person name="Segala C."/>
            <person name="Davenport C."/>
            <person name="Dematte L."/>
            <person name="Mraz A."/>
            <person name="Battilana J."/>
            <person name="Stormo K."/>
            <person name="Costa F."/>
            <person name="Tao Q."/>
            <person name="Si-Ammour A."/>
            <person name="Harkins T."/>
            <person name="Lackey A."/>
            <person name="Perbost C."/>
            <person name="Taillon B."/>
            <person name="Stella A."/>
            <person name="Solovyev V."/>
            <person name="Fawcett J.A."/>
            <person name="Sterck L."/>
            <person name="Vandepoele K."/>
            <person name="Grando S.M."/>
            <person name="Toppo S."/>
            <person name="Moser C."/>
            <person name="Lanchbury J."/>
            <person name="Bogden R."/>
            <person name="Skolnick M."/>
            <person name="Sgaramella V."/>
            <person name="Bhatnagar S.K."/>
            <person name="Fontana P."/>
            <person name="Gutin A."/>
            <person name="Van de Peer Y."/>
            <person name="Salamini F."/>
            <person name="Viola R."/>
        </authorList>
    </citation>
    <scope>NUCLEOTIDE SEQUENCE</scope>
</reference>
<dbReference type="AlphaFoldDB" id="A5AH34"/>
<accession>A5AH34</accession>
<name>A5AH34_VITVI</name>
<evidence type="ECO:0000313" key="1">
    <source>
        <dbReference type="EMBL" id="CAN75664.1"/>
    </source>
</evidence>
<organism evidence="1">
    <name type="scientific">Vitis vinifera</name>
    <name type="common">Grape</name>
    <dbReference type="NCBI Taxonomy" id="29760"/>
    <lineage>
        <taxon>Eukaryota</taxon>
        <taxon>Viridiplantae</taxon>
        <taxon>Streptophyta</taxon>
        <taxon>Embryophyta</taxon>
        <taxon>Tracheophyta</taxon>
        <taxon>Spermatophyta</taxon>
        <taxon>Magnoliopsida</taxon>
        <taxon>eudicotyledons</taxon>
        <taxon>Gunneridae</taxon>
        <taxon>Pentapetalae</taxon>
        <taxon>rosids</taxon>
        <taxon>Vitales</taxon>
        <taxon>Vitaceae</taxon>
        <taxon>Viteae</taxon>
        <taxon>Vitis</taxon>
    </lineage>
</organism>
<proteinExistence type="predicted"/>